<sequence length="74" mass="7661">MPAPDAALARNADGQPLPGIAPVAKQQGAYVARVTAARAAGKEPRPFRYHDSGLLATIGRRAADYRSFIAATAG</sequence>
<evidence type="ECO:0000313" key="1">
    <source>
        <dbReference type="EMBL" id="NGO55471.1"/>
    </source>
</evidence>
<dbReference type="Proteomes" id="UP001642900">
    <property type="component" value="Unassembled WGS sequence"/>
</dbReference>
<dbReference type="Gene3D" id="3.50.50.100">
    <property type="match status" value="1"/>
</dbReference>
<proteinExistence type="predicted"/>
<keyword evidence="2" id="KW-1185">Reference proteome</keyword>
<evidence type="ECO:0000313" key="2">
    <source>
        <dbReference type="Proteomes" id="UP001642900"/>
    </source>
</evidence>
<dbReference type="EMBL" id="JAAKZF010000101">
    <property type="protein sequence ID" value="NGO55471.1"/>
    <property type="molecule type" value="Genomic_DNA"/>
</dbReference>
<protein>
    <submittedName>
        <fullName evidence="1">Uncharacterized protein</fullName>
    </submittedName>
</protein>
<dbReference type="AlphaFoldDB" id="A0A6G4WL26"/>
<reference evidence="1 2" key="1">
    <citation type="submission" date="2020-02" db="EMBL/GenBank/DDBJ databases">
        <title>Genome sequence of strain CCNWXJ40-4.</title>
        <authorList>
            <person name="Gao J."/>
            <person name="Sun J."/>
        </authorList>
    </citation>
    <scope>NUCLEOTIDE SEQUENCE [LARGE SCALE GENOMIC DNA]</scope>
    <source>
        <strain evidence="1 2">CCNWXJ 40-4</strain>
    </source>
</reference>
<dbReference type="RefSeq" id="WP_165033824.1">
    <property type="nucleotide sequence ID" value="NZ_JAAKZF010000101.1"/>
</dbReference>
<name>A0A6G4WL26_9HYPH</name>
<accession>A0A6G4WL26</accession>
<comment type="caution">
    <text evidence="1">The sequence shown here is derived from an EMBL/GenBank/DDBJ whole genome shotgun (WGS) entry which is preliminary data.</text>
</comment>
<gene>
    <name evidence="1" type="ORF">G6N73_31265</name>
</gene>
<organism evidence="1 2">
    <name type="scientific">Allomesorhizobium camelthorni</name>
    <dbReference type="NCBI Taxonomy" id="475069"/>
    <lineage>
        <taxon>Bacteria</taxon>
        <taxon>Pseudomonadati</taxon>
        <taxon>Pseudomonadota</taxon>
        <taxon>Alphaproteobacteria</taxon>
        <taxon>Hyphomicrobiales</taxon>
        <taxon>Phyllobacteriaceae</taxon>
        <taxon>Allomesorhizobium</taxon>
    </lineage>
</organism>